<reference evidence="3" key="1">
    <citation type="submission" date="2022-07" db="EMBL/GenBank/DDBJ databases">
        <title>Phylogenomic reconstructions and comparative analyses of Kickxellomycotina fungi.</title>
        <authorList>
            <person name="Reynolds N.K."/>
            <person name="Stajich J.E."/>
            <person name="Barry K."/>
            <person name="Grigoriev I.V."/>
            <person name="Crous P."/>
            <person name="Smith M.E."/>
        </authorList>
    </citation>
    <scope>NUCLEOTIDE SEQUENCE</scope>
    <source>
        <strain evidence="3">NRRL 1565</strain>
    </source>
</reference>
<keyword evidence="2" id="KW-0732">Signal</keyword>
<feature type="compositionally biased region" description="Basic and acidic residues" evidence="1">
    <location>
        <begin position="103"/>
        <end position="142"/>
    </location>
</feature>
<keyword evidence="4" id="KW-1185">Reference proteome</keyword>
<evidence type="ECO:0000313" key="4">
    <source>
        <dbReference type="Proteomes" id="UP001140094"/>
    </source>
</evidence>
<proteinExistence type="predicted"/>
<organism evidence="3 4">
    <name type="scientific">Coemansia guatemalensis</name>
    <dbReference type="NCBI Taxonomy" id="2761395"/>
    <lineage>
        <taxon>Eukaryota</taxon>
        <taxon>Fungi</taxon>
        <taxon>Fungi incertae sedis</taxon>
        <taxon>Zoopagomycota</taxon>
        <taxon>Kickxellomycotina</taxon>
        <taxon>Kickxellomycetes</taxon>
        <taxon>Kickxellales</taxon>
        <taxon>Kickxellaceae</taxon>
        <taxon>Coemansia</taxon>
    </lineage>
</organism>
<comment type="caution">
    <text evidence="3">The sequence shown here is derived from an EMBL/GenBank/DDBJ whole genome shotgun (WGS) entry which is preliminary data.</text>
</comment>
<sequence>MAIKRIAFAAIAAFAATSIAAPQDELPTDLDVLMSQATDPAFLSSISAGMNSLENLLTESPGLLSSLMSDIPTDFSLSAISHSGPDLNLDDLSDSSTSGSFGEDDHDHDHDHSDDEHDHDHSDDEHDHDHGDDEHDHDHSDDDTSSASSIKPIAIAAAAGLSIAAALF</sequence>
<protein>
    <submittedName>
        <fullName evidence="3">Uncharacterized protein</fullName>
    </submittedName>
</protein>
<gene>
    <name evidence="3" type="ORF">H4R20_002623</name>
</gene>
<dbReference type="OrthoDB" id="10591840at2759"/>
<dbReference type="Proteomes" id="UP001140094">
    <property type="component" value="Unassembled WGS sequence"/>
</dbReference>
<feature type="chain" id="PRO_5040977542" evidence="2">
    <location>
        <begin position="21"/>
        <end position="168"/>
    </location>
</feature>
<evidence type="ECO:0000313" key="3">
    <source>
        <dbReference type="EMBL" id="KAJ2804131.1"/>
    </source>
</evidence>
<feature type="region of interest" description="Disordered" evidence="1">
    <location>
        <begin position="86"/>
        <end position="147"/>
    </location>
</feature>
<dbReference type="EMBL" id="JANBUO010000436">
    <property type="protein sequence ID" value="KAJ2804131.1"/>
    <property type="molecule type" value="Genomic_DNA"/>
</dbReference>
<feature type="signal peptide" evidence="2">
    <location>
        <begin position="1"/>
        <end position="20"/>
    </location>
</feature>
<evidence type="ECO:0000256" key="2">
    <source>
        <dbReference type="SAM" id="SignalP"/>
    </source>
</evidence>
<dbReference type="AlphaFoldDB" id="A0A9W8HV56"/>
<accession>A0A9W8HV56</accession>
<evidence type="ECO:0000256" key="1">
    <source>
        <dbReference type="SAM" id="MobiDB-lite"/>
    </source>
</evidence>
<name>A0A9W8HV56_9FUNG</name>